<dbReference type="EMBL" id="FRAH01000007">
    <property type="protein sequence ID" value="SHJ85831.1"/>
    <property type="molecule type" value="Genomic_DNA"/>
</dbReference>
<dbReference type="SUPFAM" id="SSF55785">
    <property type="entry name" value="PYP-like sensor domain (PAS domain)"/>
    <property type="match status" value="1"/>
</dbReference>
<dbReference type="InterPro" id="IPR035965">
    <property type="entry name" value="PAS-like_dom_sf"/>
</dbReference>
<gene>
    <name evidence="1" type="ORF">SAMN02745138_00667</name>
</gene>
<evidence type="ECO:0000313" key="1">
    <source>
        <dbReference type="EMBL" id="SHJ85831.1"/>
    </source>
</evidence>
<reference evidence="1 2" key="1">
    <citation type="submission" date="2016-11" db="EMBL/GenBank/DDBJ databases">
        <authorList>
            <person name="Jaros S."/>
            <person name="Januszkiewicz K."/>
            <person name="Wedrychowicz H."/>
        </authorList>
    </citation>
    <scope>NUCLEOTIDE SEQUENCE [LARGE SCALE GENOMIC DNA]</scope>
    <source>
        <strain evidence="1 2">DSM 14214</strain>
    </source>
</reference>
<evidence type="ECO:0000313" key="2">
    <source>
        <dbReference type="Proteomes" id="UP000183975"/>
    </source>
</evidence>
<dbReference type="Proteomes" id="UP000183975">
    <property type="component" value="Unassembled WGS sequence"/>
</dbReference>
<dbReference type="Gene3D" id="3.30.450.20">
    <property type="entry name" value="PAS domain"/>
    <property type="match status" value="1"/>
</dbReference>
<dbReference type="AlphaFoldDB" id="A0A1M6MQT1"/>
<accession>A0A1M6MQT1</accession>
<name>A0A1M6MQT1_9FIRM</name>
<dbReference type="RefSeq" id="WP_072849140.1">
    <property type="nucleotide sequence ID" value="NZ_FRAH01000007.1"/>
</dbReference>
<proteinExistence type="predicted"/>
<sequence length="115" mass="13696">MEQLEIMEGILNAYPYPIVFVDNDYIIRFLNRFAKYHYYEERGYGDLIGKSIFDCHLTDAAKEKIKMAYEGIKKNGKEVFIGVNTRNQRMYMMGVRNQKGEWIGFFERFELNLAK</sequence>
<keyword evidence="2" id="KW-1185">Reference proteome</keyword>
<dbReference type="OrthoDB" id="1684212at2"/>
<organism evidence="1 2">
    <name type="scientific">Anaerotignum lactatifermentans DSM 14214</name>
    <dbReference type="NCBI Taxonomy" id="1121323"/>
    <lineage>
        <taxon>Bacteria</taxon>
        <taxon>Bacillati</taxon>
        <taxon>Bacillota</taxon>
        <taxon>Clostridia</taxon>
        <taxon>Lachnospirales</taxon>
        <taxon>Anaerotignaceae</taxon>
        <taxon>Anaerotignum</taxon>
    </lineage>
</organism>
<dbReference type="Pfam" id="PF13596">
    <property type="entry name" value="PAS_10"/>
    <property type="match status" value="1"/>
</dbReference>
<protein>
    <submittedName>
        <fullName evidence="1">PAS domain-containing protein</fullName>
    </submittedName>
</protein>